<protein>
    <recommendedName>
        <fullName evidence="3">Bacteriophage T5 Orf172 DNA-binding domain-containing protein</fullName>
    </recommendedName>
</protein>
<evidence type="ECO:0000313" key="4">
    <source>
        <dbReference type="EMBL" id="KAJ7727097.1"/>
    </source>
</evidence>
<proteinExistence type="predicted"/>
<dbReference type="Proteomes" id="UP001215598">
    <property type="component" value="Unassembled WGS sequence"/>
</dbReference>
<reference evidence="4" key="1">
    <citation type="submission" date="2023-03" db="EMBL/GenBank/DDBJ databases">
        <title>Massive genome expansion in bonnet fungi (Mycena s.s.) driven by repeated elements and novel gene families across ecological guilds.</title>
        <authorList>
            <consortium name="Lawrence Berkeley National Laboratory"/>
            <person name="Harder C.B."/>
            <person name="Miyauchi S."/>
            <person name="Viragh M."/>
            <person name="Kuo A."/>
            <person name="Thoen E."/>
            <person name="Andreopoulos B."/>
            <person name="Lu D."/>
            <person name="Skrede I."/>
            <person name="Drula E."/>
            <person name="Henrissat B."/>
            <person name="Morin E."/>
            <person name="Kohler A."/>
            <person name="Barry K."/>
            <person name="LaButti K."/>
            <person name="Morin E."/>
            <person name="Salamov A."/>
            <person name="Lipzen A."/>
            <person name="Mereny Z."/>
            <person name="Hegedus B."/>
            <person name="Baldrian P."/>
            <person name="Stursova M."/>
            <person name="Weitz H."/>
            <person name="Taylor A."/>
            <person name="Grigoriev I.V."/>
            <person name="Nagy L.G."/>
            <person name="Martin F."/>
            <person name="Kauserud H."/>
        </authorList>
    </citation>
    <scope>NUCLEOTIDE SEQUENCE</scope>
    <source>
        <strain evidence="4">CBHHK182m</strain>
    </source>
</reference>
<keyword evidence="2" id="KW-0812">Transmembrane</keyword>
<evidence type="ECO:0000256" key="1">
    <source>
        <dbReference type="SAM" id="MobiDB-lite"/>
    </source>
</evidence>
<comment type="caution">
    <text evidence="4">The sequence shown here is derived from an EMBL/GenBank/DDBJ whole genome shotgun (WGS) entry which is preliminary data.</text>
</comment>
<feature type="compositionally biased region" description="Polar residues" evidence="1">
    <location>
        <begin position="166"/>
        <end position="180"/>
    </location>
</feature>
<feature type="region of interest" description="Disordered" evidence="1">
    <location>
        <begin position="691"/>
        <end position="765"/>
    </location>
</feature>
<feature type="region of interest" description="Disordered" evidence="1">
    <location>
        <begin position="392"/>
        <end position="420"/>
    </location>
</feature>
<feature type="domain" description="Bacteriophage T5 Orf172 DNA-binding" evidence="3">
    <location>
        <begin position="886"/>
        <end position="966"/>
    </location>
</feature>
<feature type="compositionally biased region" description="Basic residues" evidence="1">
    <location>
        <begin position="715"/>
        <end position="724"/>
    </location>
</feature>
<feature type="compositionally biased region" description="Polar residues" evidence="1">
    <location>
        <begin position="401"/>
        <end position="420"/>
    </location>
</feature>
<keyword evidence="5" id="KW-1185">Reference proteome</keyword>
<sequence>MSEDALVPVANNFEGPPLGKDFPADTPLFPGRPRWFTSSMGFISMDFDGLEFLRFGHHPVQAPIYAAPDFSRAWLYLPLCPILKDVFVINELEDALDRRDQDFVHDFIQVKDLYYAITGVDTIIKNDVRAVFDAWDGASDRKARIDVCRSEEEAEKVVADDKSDRQYQSLRQPGAPSATTHGKKNTGSRQDGTESYAPRLGFVQSKKEKKLSHYSVQYQFSYATNRFHFLLNCACHRPPPQSSERRSLGVTAGARGEQGESQRCVNHSPRCNIAELRSGNLPDPRPRSKTRKWPNTSFTRSLGPKSTLILAIQPPDSLTATTLAPNARWLTLPRVSITRRDFQSAQGLQPAFPVLAELPGPPRDPAALCFSSKSRPVFDPLRGCRRNLRYKGSRQREISSKTHSVTPRSHSLPQKASSTSTFAPSRSKLLRAMLHIPILLLFHHLFLSQPLKTQAYDVLHACLAFVPPIALTRPRVADRSELRATPDPPRVSITRRAIQAAQRFQTSFPAISGPPVLLYATAVPRFSELIRVLSQPLQTPVRGVLHPSRPFVETNFIILKIKFKLTRQCGPRNCKQASYPLSSPLTQRPAFLGIAHQNRPHRPASRPAAPALRPDLAPLNVLDTEVPECKPLVHLDAAPDSLDLSLDALPPPTPATRTLPTHPYHLRIRGPHPTFAVRGCAARSLRPLLTSNHHHRPESVNPSGAAQRGDIQHQHPPRPIKARSRGPSPPTSLNLQPPPPPPSRIGQSVGSGAATPTTSSTTTTNNVAGVTTSAMLALVVVTVTALLVAALVVVALVDYLFFAPPFSALQWCEYYGAACGLRALYLFTPPSLRQINDLNPLARIAALAGFPSRFAREGPGFVYVLGLVDDWNLGDWHAHRIGDSQFLDHFRLKIGVTVDVHKRQLRYRKCDVFQSHFWVWSFRVRNRMVAERLCHILLDIEDNNVRAAFQCPAPRCDTRHQEFWWLRRHGGFLTVHERVRAALALLGEREERYLLYIDETQSSSRVHIGLRRIEYIARGAHSTRKL</sequence>
<dbReference type="InterPro" id="IPR018306">
    <property type="entry name" value="Phage_T5_Orf172_DNA-bd"/>
</dbReference>
<keyword evidence="2" id="KW-1133">Transmembrane helix</keyword>
<dbReference type="EMBL" id="JARKIB010000182">
    <property type="protein sequence ID" value="KAJ7727097.1"/>
    <property type="molecule type" value="Genomic_DNA"/>
</dbReference>
<organism evidence="4 5">
    <name type="scientific">Mycena metata</name>
    <dbReference type="NCBI Taxonomy" id="1033252"/>
    <lineage>
        <taxon>Eukaryota</taxon>
        <taxon>Fungi</taxon>
        <taxon>Dikarya</taxon>
        <taxon>Basidiomycota</taxon>
        <taxon>Agaricomycotina</taxon>
        <taxon>Agaricomycetes</taxon>
        <taxon>Agaricomycetidae</taxon>
        <taxon>Agaricales</taxon>
        <taxon>Marasmiineae</taxon>
        <taxon>Mycenaceae</taxon>
        <taxon>Mycena</taxon>
    </lineage>
</organism>
<accession>A0AAD7MR13</accession>
<feature type="region of interest" description="Disordered" evidence="1">
    <location>
        <begin position="157"/>
        <end position="197"/>
    </location>
</feature>
<dbReference type="AlphaFoldDB" id="A0AAD7MR13"/>
<feature type="region of interest" description="Disordered" evidence="1">
    <location>
        <begin position="239"/>
        <end position="300"/>
    </location>
</feature>
<gene>
    <name evidence="4" type="ORF">B0H16DRAFT_1471118</name>
</gene>
<evidence type="ECO:0000256" key="2">
    <source>
        <dbReference type="SAM" id="Phobius"/>
    </source>
</evidence>
<dbReference type="Pfam" id="PF10544">
    <property type="entry name" value="T5orf172"/>
    <property type="match status" value="1"/>
</dbReference>
<feature type="transmembrane region" description="Helical" evidence="2">
    <location>
        <begin position="774"/>
        <end position="801"/>
    </location>
</feature>
<evidence type="ECO:0000259" key="3">
    <source>
        <dbReference type="Pfam" id="PF10544"/>
    </source>
</evidence>
<name>A0AAD7MR13_9AGAR</name>
<evidence type="ECO:0000313" key="5">
    <source>
        <dbReference type="Proteomes" id="UP001215598"/>
    </source>
</evidence>
<feature type="compositionally biased region" description="Low complexity" evidence="1">
    <location>
        <begin position="748"/>
        <end position="765"/>
    </location>
</feature>
<keyword evidence="2" id="KW-0472">Membrane</keyword>